<accession>A0A2P4Q6G8</accession>
<organism evidence="1 2">
    <name type="scientific">Rhizophagus irregularis (strain DAOM 181602 / DAOM 197198 / MUCL 43194)</name>
    <name type="common">Arbuscular mycorrhizal fungus</name>
    <name type="synonym">Glomus intraradices</name>
    <dbReference type="NCBI Taxonomy" id="747089"/>
    <lineage>
        <taxon>Eukaryota</taxon>
        <taxon>Fungi</taxon>
        <taxon>Fungi incertae sedis</taxon>
        <taxon>Mucoromycota</taxon>
        <taxon>Glomeromycotina</taxon>
        <taxon>Glomeromycetes</taxon>
        <taxon>Glomerales</taxon>
        <taxon>Glomeraceae</taxon>
        <taxon>Rhizophagus</taxon>
    </lineage>
</organism>
<name>A0A2P4Q6G8_RHIID</name>
<feature type="non-terminal residue" evidence="1">
    <location>
        <position position="51"/>
    </location>
</feature>
<reference evidence="1 2" key="1">
    <citation type="journal article" date="2013" name="Proc. Natl. Acad. Sci. U.S.A.">
        <title>Genome of an arbuscular mycorrhizal fungus provides insight into the oldest plant symbiosis.</title>
        <authorList>
            <person name="Tisserant E."/>
            <person name="Malbreil M."/>
            <person name="Kuo A."/>
            <person name="Kohler A."/>
            <person name="Symeonidi A."/>
            <person name="Balestrini R."/>
            <person name="Charron P."/>
            <person name="Duensing N."/>
            <person name="Frei Dit Frey N."/>
            <person name="Gianinazzi-Pearson V."/>
            <person name="Gilbert L.B."/>
            <person name="Handa Y."/>
            <person name="Herr J.R."/>
            <person name="Hijri M."/>
            <person name="Koul R."/>
            <person name="Kawaguchi M."/>
            <person name="Krajinski F."/>
            <person name="Lammers P.J."/>
            <person name="Masclaux F.G."/>
            <person name="Murat C."/>
            <person name="Morin E."/>
            <person name="Ndikumana S."/>
            <person name="Pagni M."/>
            <person name="Petitpierre D."/>
            <person name="Requena N."/>
            <person name="Rosikiewicz P."/>
            <person name="Riley R."/>
            <person name="Saito K."/>
            <person name="San Clemente H."/>
            <person name="Shapiro H."/>
            <person name="van Tuinen D."/>
            <person name="Becard G."/>
            <person name="Bonfante P."/>
            <person name="Paszkowski U."/>
            <person name="Shachar-Hill Y.Y."/>
            <person name="Tuskan G.A."/>
            <person name="Young P.W."/>
            <person name="Sanders I.R."/>
            <person name="Henrissat B."/>
            <person name="Rensing S.A."/>
            <person name="Grigoriev I.V."/>
            <person name="Corradi N."/>
            <person name="Roux C."/>
            <person name="Martin F."/>
        </authorList>
    </citation>
    <scope>NUCLEOTIDE SEQUENCE [LARGE SCALE GENOMIC DNA]</scope>
    <source>
        <strain evidence="1 2">DAOM 197198</strain>
    </source>
</reference>
<dbReference type="Proteomes" id="UP000018888">
    <property type="component" value="Unassembled WGS sequence"/>
</dbReference>
<evidence type="ECO:0000313" key="2">
    <source>
        <dbReference type="Proteomes" id="UP000018888"/>
    </source>
</evidence>
<dbReference type="AlphaFoldDB" id="A0A2P4Q6G8"/>
<evidence type="ECO:0000313" key="1">
    <source>
        <dbReference type="EMBL" id="POG73241.1"/>
    </source>
</evidence>
<feature type="non-terminal residue" evidence="1">
    <location>
        <position position="1"/>
    </location>
</feature>
<protein>
    <submittedName>
        <fullName evidence="1">Uncharacterized protein</fullName>
    </submittedName>
</protein>
<gene>
    <name evidence="1" type="ORF">GLOIN_2v1587640</name>
</gene>
<comment type="caution">
    <text evidence="1">The sequence shown here is derived from an EMBL/GenBank/DDBJ whole genome shotgun (WGS) entry which is preliminary data.</text>
</comment>
<dbReference type="EMBL" id="AUPC02000085">
    <property type="protein sequence ID" value="POG73241.1"/>
    <property type="molecule type" value="Genomic_DNA"/>
</dbReference>
<sequence length="51" mass="6291">CCNHWRLLRLRRLACSCSCGACCIYRNHRSYHNRRICCNHWRLLRLRRLAC</sequence>
<reference evidence="1 2" key="2">
    <citation type="journal article" date="2018" name="New Phytol.">
        <title>High intraspecific genome diversity in the model arbuscular mycorrhizal symbiont Rhizophagus irregularis.</title>
        <authorList>
            <person name="Chen E.C.H."/>
            <person name="Morin E."/>
            <person name="Beaudet D."/>
            <person name="Noel J."/>
            <person name="Yildirir G."/>
            <person name="Ndikumana S."/>
            <person name="Charron P."/>
            <person name="St-Onge C."/>
            <person name="Giorgi J."/>
            <person name="Kruger M."/>
            <person name="Marton T."/>
            <person name="Ropars J."/>
            <person name="Grigoriev I.V."/>
            <person name="Hainaut M."/>
            <person name="Henrissat B."/>
            <person name="Roux C."/>
            <person name="Martin F."/>
            <person name="Corradi N."/>
        </authorList>
    </citation>
    <scope>NUCLEOTIDE SEQUENCE [LARGE SCALE GENOMIC DNA]</scope>
    <source>
        <strain evidence="1 2">DAOM 197198</strain>
    </source>
</reference>
<proteinExistence type="predicted"/>
<keyword evidence="2" id="KW-1185">Reference proteome</keyword>